<protein>
    <submittedName>
        <fullName evidence="1">Uncharacterized protein</fullName>
    </submittedName>
</protein>
<accession>X1DNK6</accession>
<organism evidence="1">
    <name type="scientific">marine sediment metagenome</name>
    <dbReference type="NCBI Taxonomy" id="412755"/>
    <lineage>
        <taxon>unclassified sequences</taxon>
        <taxon>metagenomes</taxon>
        <taxon>ecological metagenomes</taxon>
    </lineage>
</organism>
<sequence>MKPWLLDILACPIDKHFPLDLYIFSYETNEEEFKKILNFFEKRDIDLIKKEKIIEIHEEKGKIYIRDDIVIEKSLLDTYINLIISSIKEVNYIHDKSSLKLSK</sequence>
<gene>
    <name evidence="1" type="ORF">S03H2_01878</name>
</gene>
<proteinExistence type="predicted"/>
<reference evidence="1" key="1">
    <citation type="journal article" date="2014" name="Front. Microbiol.">
        <title>High frequency of phylogenetically diverse reductive dehalogenase-homologous genes in deep subseafloor sedimentary metagenomes.</title>
        <authorList>
            <person name="Kawai M."/>
            <person name="Futagami T."/>
            <person name="Toyoda A."/>
            <person name="Takaki Y."/>
            <person name="Nishi S."/>
            <person name="Hori S."/>
            <person name="Arai W."/>
            <person name="Tsubouchi T."/>
            <person name="Morono Y."/>
            <person name="Uchiyama I."/>
            <person name="Ito T."/>
            <person name="Fujiyama A."/>
            <person name="Inagaki F."/>
            <person name="Takami H."/>
        </authorList>
    </citation>
    <scope>NUCLEOTIDE SEQUENCE</scope>
    <source>
        <strain evidence="1">Expedition CK06-06</strain>
    </source>
</reference>
<dbReference type="EMBL" id="BARU01000587">
    <property type="protein sequence ID" value="GAH22526.1"/>
    <property type="molecule type" value="Genomic_DNA"/>
</dbReference>
<name>X1DNK6_9ZZZZ</name>
<evidence type="ECO:0000313" key="1">
    <source>
        <dbReference type="EMBL" id="GAH22526.1"/>
    </source>
</evidence>
<comment type="caution">
    <text evidence="1">The sequence shown here is derived from an EMBL/GenBank/DDBJ whole genome shotgun (WGS) entry which is preliminary data.</text>
</comment>
<dbReference type="AlphaFoldDB" id="X1DNK6"/>